<keyword evidence="3" id="KW-1185">Reference proteome</keyword>
<dbReference type="Proteomes" id="UP001558632">
    <property type="component" value="Unassembled WGS sequence"/>
</dbReference>
<name>A0ABR3L0P1_TRISP</name>
<keyword evidence="1" id="KW-0732">Signal</keyword>
<evidence type="ECO:0000256" key="1">
    <source>
        <dbReference type="SAM" id="SignalP"/>
    </source>
</evidence>
<sequence length="169" mass="19807">MDVLLVVVHVVVFIIVLSNGARFDEILVEYLQNCEQVFCEEFYLEVVEICDKKILKCVNEWKQYYNCMKSCVRNEIAQGPKYIDLEEVMEKKKYQRTNASKCDGPFGHWEIDAFEVTFERRIVSPTLRPVHICRPDWTKQAFRFGSCSPLAEVRKSRSLHDACGRVVFQ</sequence>
<comment type="caution">
    <text evidence="2">The sequence shown here is derived from an EMBL/GenBank/DDBJ whole genome shotgun (WGS) entry which is preliminary data.</text>
</comment>
<proteinExistence type="predicted"/>
<dbReference type="EMBL" id="JBEUSY010000106">
    <property type="protein sequence ID" value="KAL1245217.1"/>
    <property type="molecule type" value="Genomic_DNA"/>
</dbReference>
<gene>
    <name evidence="2" type="ORF">TSPI_00237</name>
</gene>
<evidence type="ECO:0000313" key="2">
    <source>
        <dbReference type="EMBL" id="KAL1245217.1"/>
    </source>
</evidence>
<accession>A0ABR3L0P1</accession>
<reference evidence="2 3" key="1">
    <citation type="submission" date="2024-07" db="EMBL/GenBank/DDBJ databases">
        <title>Enhanced genomic and transcriptomic resources for Trichinella pseudospiralis and T. spiralis underpin the discovery of pronounced molecular differences between stages and species.</title>
        <authorList>
            <person name="Pasi K.K."/>
            <person name="La Rosa G."/>
            <person name="Gomez-Morales M.A."/>
            <person name="Tosini F."/>
            <person name="Sumanam S."/>
            <person name="Young N.D."/>
            <person name="Chang B.C."/>
            <person name="Robin G.B."/>
        </authorList>
    </citation>
    <scope>NUCLEOTIDE SEQUENCE [LARGE SCALE GENOMIC DNA]</scope>
    <source>
        <strain evidence="2">ISS534</strain>
    </source>
</reference>
<protein>
    <submittedName>
        <fullName evidence="2">Adenylosuccinate synthetase</fullName>
    </submittedName>
</protein>
<evidence type="ECO:0000313" key="3">
    <source>
        <dbReference type="Proteomes" id="UP001558632"/>
    </source>
</evidence>
<feature type="signal peptide" evidence="1">
    <location>
        <begin position="1"/>
        <end position="20"/>
    </location>
</feature>
<feature type="chain" id="PRO_5046420990" evidence="1">
    <location>
        <begin position="21"/>
        <end position="169"/>
    </location>
</feature>
<organism evidence="2 3">
    <name type="scientific">Trichinella spiralis</name>
    <name type="common">Trichina worm</name>
    <dbReference type="NCBI Taxonomy" id="6334"/>
    <lineage>
        <taxon>Eukaryota</taxon>
        <taxon>Metazoa</taxon>
        <taxon>Ecdysozoa</taxon>
        <taxon>Nematoda</taxon>
        <taxon>Enoplea</taxon>
        <taxon>Dorylaimia</taxon>
        <taxon>Trichinellida</taxon>
        <taxon>Trichinellidae</taxon>
        <taxon>Trichinella</taxon>
    </lineage>
</organism>